<name>A0A0F5PU84_9HYPH</name>
<evidence type="ECO:0000259" key="3">
    <source>
        <dbReference type="PROSITE" id="PS50110"/>
    </source>
</evidence>
<evidence type="ECO:0000313" key="5">
    <source>
        <dbReference type="EMBL" id="SFD49213.1"/>
    </source>
</evidence>
<evidence type="ECO:0000313" key="7">
    <source>
        <dbReference type="Proteomes" id="UP000182258"/>
    </source>
</evidence>
<dbReference type="SUPFAM" id="SSF52172">
    <property type="entry name" value="CheY-like"/>
    <property type="match status" value="1"/>
</dbReference>
<gene>
    <name evidence="5" type="ORF">SAMN04488059_1852</name>
    <name evidence="4" type="ORF">WH91_19770</name>
</gene>
<dbReference type="EMBL" id="LAPV01000176">
    <property type="protein sequence ID" value="KKC31379.1"/>
    <property type="molecule type" value="Genomic_DNA"/>
</dbReference>
<feature type="modified residue" description="4-aspartylphosphate" evidence="2">
    <location>
        <position position="55"/>
    </location>
</feature>
<organism evidence="5 7">
    <name type="scientific">Devosia psychrophila</name>
    <dbReference type="NCBI Taxonomy" id="728005"/>
    <lineage>
        <taxon>Bacteria</taxon>
        <taxon>Pseudomonadati</taxon>
        <taxon>Pseudomonadota</taxon>
        <taxon>Alphaproteobacteria</taxon>
        <taxon>Hyphomicrobiales</taxon>
        <taxon>Devosiaceae</taxon>
        <taxon>Devosia</taxon>
    </lineage>
</organism>
<dbReference type="GO" id="GO:0000160">
    <property type="term" value="P:phosphorelay signal transduction system"/>
    <property type="evidence" value="ECO:0007669"/>
    <property type="project" value="InterPro"/>
</dbReference>
<dbReference type="RefSeq" id="WP_046172728.1">
    <property type="nucleotide sequence ID" value="NZ_FOMB01000085.1"/>
</dbReference>
<dbReference type="AlphaFoldDB" id="A0A0F5PU84"/>
<dbReference type="STRING" id="728005.SAMN04488059_1852"/>
<dbReference type="EMBL" id="FOMB01000085">
    <property type="protein sequence ID" value="SFD49213.1"/>
    <property type="molecule type" value="Genomic_DNA"/>
</dbReference>
<accession>A0A0F5PU84</accession>
<evidence type="ECO:0000256" key="1">
    <source>
        <dbReference type="ARBA" id="ARBA00022553"/>
    </source>
</evidence>
<dbReference type="OrthoDB" id="9784719at2"/>
<dbReference type="PANTHER" id="PTHR44591:SF21">
    <property type="entry name" value="TWO-COMPONENT RESPONSE REGULATOR"/>
    <property type="match status" value="1"/>
</dbReference>
<dbReference type="InterPro" id="IPR011006">
    <property type="entry name" value="CheY-like_superfamily"/>
</dbReference>
<keyword evidence="1 2" id="KW-0597">Phosphoprotein</keyword>
<protein>
    <submittedName>
        <fullName evidence="5">Response regulator receiver domain-containing protein</fullName>
    </submittedName>
</protein>
<dbReference type="InterPro" id="IPR001789">
    <property type="entry name" value="Sig_transdc_resp-reg_receiver"/>
</dbReference>
<keyword evidence="6" id="KW-1185">Reference proteome</keyword>
<sequence length="130" mass="14192">MTCITVLVVEDEPLMRMTIVDALEDANFEVHEAEHATSALATLYGNIEIECLVTDVDLGDGMDGLRLASSVHGKWPTMGIIVVSGKDRVMPADVPDAKFFKKPYKPAEIAGMIRELVVARRKHLVRTAAG</sequence>
<dbReference type="Proteomes" id="UP000182258">
    <property type="component" value="Unassembled WGS sequence"/>
</dbReference>
<proteinExistence type="predicted"/>
<reference evidence="4 6" key="1">
    <citation type="submission" date="2015-03" db="EMBL/GenBank/DDBJ databases">
        <authorList>
            <person name="Lepp D."/>
            <person name="Hassan Y.I."/>
            <person name="Li X.-Z."/>
            <person name="Zhou T."/>
        </authorList>
    </citation>
    <scope>NUCLEOTIDE SEQUENCE [LARGE SCALE GENOMIC DNA]</scope>
    <source>
        <strain evidence="4 6">Cr7-05</strain>
    </source>
</reference>
<dbReference type="InterPro" id="IPR050595">
    <property type="entry name" value="Bact_response_regulator"/>
</dbReference>
<dbReference type="PROSITE" id="PS50110">
    <property type="entry name" value="RESPONSE_REGULATORY"/>
    <property type="match status" value="1"/>
</dbReference>
<dbReference type="Proteomes" id="UP000033519">
    <property type="component" value="Unassembled WGS sequence"/>
</dbReference>
<evidence type="ECO:0000256" key="2">
    <source>
        <dbReference type="PROSITE-ProRule" id="PRU00169"/>
    </source>
</evidence>
<dbReference type="PANTHER" id="PTHR44591">
    <property type="entry name" value="STRESS RESPONSE REGULATOR PROTEIN 1"/>
    <property type="match status" value="1"/>
</dbReference>
<feature type="domain" description="Response regulatory" evidence="3">
    <location>
        <begin position="5"/>
        <end position="117"/>
    </location>
</feature>
<evidence type="ECO:0000313" key="6">
    <source>
        <dbReference type="Proteomes" id="UP000033519"/>
    </source>
</evidence>
<dbReference type="Gene3D" id="3.40.50.2300">
    <property type="match status" value="1"/>
</dbReference>
<evidence type="ECO:0000313" key="4">
    <source>
        <dbReference type="EMBL" id="KKC31379.1"/>
    </source>
</evidence>
<dbReference type="SMART" id="SM00448">
    <property type="entry name" value="REC"/>
    <property type="match status" value="1"/>
</dbReference>
<reference evidence="5 7" key="2">
    <citation type="submission" date="2016-10" db="EMBL/GenBank/DDBJ databases">
        <authorList>
            <person name="de Groot N.N."/>
        </authorList>
    </citation>
    <scope>NUCLEOTIDE SEQUENCE [LARGE SCALE GENOMIC DNA]</scope>
    <source>
        <strain evidence="5 7">CGMCC 1.10210</strain>
    </source>
</reference>
<dbReference type="Pfam" id="PF00072">
    <property type="entry name" value="Response_reg"/>
    <property type="match status" value="1"/>
</dbReference>
<dbReference type="PATRIC" id="fig|728005.3.peg.2256"/>